<dbReference type="EMBL" id="JPRJ01000007">
    <property type="protein sequence ID" value="KFF29319.1"/>
    <property type="molecule type" value="Genomic_DNA"/>
</dbReference>
<evidence type="ECO:0000313" key="2">
    <source>
        <dbReference type="EMBL" id="KFF29319.1"/>
    </source>
</evidence>
<dbReference type="SUPFAM" id="SSF55729">
    <property type="entry name" value="Acyl-CoA N-acyltransferases (Nat)"/>
    <property type="match status" value="1"/>
</dbReference>
<dbReference type="InterPro" id="IPR052564">
    <property type="entry name" value="N-acetyltrans/Recomb-assoc"/>
</dbReference>
<name>A0A086BK55_9FLAO</name>
<accession>A0A086BK55</accession>
<evidence type="ECO:0000259" key="1">
    <source>
        <dbReference type="PROSITE" id="PS51186"/>
    </source>
</evidence>
<dbReference type="KEGG" id="cpip:CJF12_18700"/>
<gene>
    <name evidence="2" type="ORF">IQ37_05835</name>
</gene>
<dbReference type="PANTHER" id="PTHR43451">
    <property type="entry name" value="ACETYLTRANSFERASE (GNAT) FAMILY PROTEIN"/>
    <property type="match status" value="1"/>
</dbReference>
<dbReference type="PROSITE" id="PS51186">
    <property type="entry name" value="GNAT"/>
    <property type="match status" value="1"/>
</dbReference>
<keyword evidence="3" id="KW-1185">Reference proteome</keyword>
<dbReference type="InterPro" id="IPR000182">
    <property type="entry name" value="GNAT_dom"/>
</dbReference>
<dbReference type="GO" id="GO:0016747">
    <property type="term" value="F:acyltransferase activity, transferring groups other than amino-acyl groups"/>
    <property type="evidence" value="ECO:0007669"/>
    <property type="project" value="InterPro"/>
</dbReference>
<dbReference type="AlphaFoldDB" id="A0A086BK55"/>
<proteinExistence type="predicted"/>
<feature type="domain" description="N-acetyltransferase" evidence="1">
    <location>
        <begin position="1"/>
        <end position="152"/>
    </location>
</feature>
<dbReference type="STRING" id="558152.IQ37_05835"/>
<dbReference type="Gene3D" id="3.40.630.30">
    <property type="match status" value="1"/>
</dbReference>
<dbReference type="PANTHER" id="PTHR43451:SF1">
    <property type="entry name" value="ACETYLTRANSFERASE"/>
    <property type="match status" value="1"/>
</dbReference>
<reference evidence="2 3" key="1">
    <citation type="submission" date="2014-07" db="EMBL/GenBank/DDBJ databases">
        <title>Genome of Chryseobacterium piperi CTM.</title>
        <authorList>
            <person name="Pipes S.E."/>
            <person name="Stropko S.J."/>
            <person name="Newman J.D."/>
        </authorList>
    </citation>
    <scope>NUCLEOTIDE SEQUENCE [LARGE SCALE GENOMIC DNA]</scope>
    <source>
        <strain evidence="2 3">CTM</strain>
    </source>
</reference>
<protein>
    <recommendedName>
        <fullName evidence="1">N-acetyltransferase domain-containing protein</fullName>
    </recommendedName>
</protein>
<sequence>MIRKAKDTDLYELQQLFTDTIHHVCIHDYNDEQIRVWSSGIENKERWERVFKNQLVLVSTDHDRITGFCTLDKGHYIDFLFVHKDYLRKGIGSLLYTHMEQEAIKQNQKILTADVSKTAKPFFENMGFKVIQEQTVAVKGVDFINYKMKKNL</sequence>
<dbReference type="Pfam" id="PF13673">
    <property type="entry name" value="Acetyltransf_10"/>
    <property type="match status" value="1"/>
</dbReference>
<dbReference type="OrthoDB" id="424368at2"/>
<dbReference type="InterPro" id="IPR016181">
    <property type="entry name" value="Acyl_CoA_acyltransferase"/>
</dbReference>
<organism evidence="2 3">
    <name type="scientific">Chryseobacterium piperi</name>
    <dbReference type="NCBI Taxonomy" id="558152"/>
    <lineage>
        <taxon>Bacteria</taxon>
        <taxon>Pseudomonadati</taxon>
        <taxon>Bacteroidota</taxon>
        <taxon>Flavobacteriia</taxon>
        <taxon>Flavobacteriales</taxon>
        <taxon>Weeksellaceae</taxon>
        <taxon>Chryseobacterium group</taxon>
        <taxon>Chryseobacterium</taxon>
    </lineage>
</organism>
<comment type="caution">
    <text evidence="2">The sequence shown here is derived from an EMBL/GenBank/DDBJ whole genome shotgun (WGS) entry which is preliminary data.</text>
</comment>
<evidence type="ECO:0000313" key="3">
    <source>
        <dbReference type="Proteomes" id="UP000028709"/>
    </source>
</evidence>
<dbReference type="eggNOG" id="COG1247">
    <property type="taxonomic scope" value="Bacteria"/>
</dbReference>
<dbReference type="CDD" id="cd04301">
    <property type="entry name" value="NAT_SF"/>
    <property type="match status" value="1"/>
</dbReference>
<dbReference type="RefSeq" id="WP_034682531.1">
    <property type="nucleotide sequence ID" value="NZ_CP023049.2"/>
</dbReference>
<dbReference type="Proteomes" id="UP000028709">
    <property type="component" value="Unassembled WGS sequence"/>
</dbReference>